<gene>
    <name evidence="12" type="ORF">D7294_12785</name>
</gene>
<feature type="domain" description="Cation/H+ exchanger transmembrane" evidence="11">
    <location>
        <begin position="14"/>
        <end position="404"/>
    </location>
</feature>
<dbReference type="EMBL" id="RBAL01000006">
    <property type="protein sequence ID" value="RKN42312.1"/>
    <property type="molecule type" value="Genomic_DNA"/>
</dbReference>
<evidence type="ECO:0000256" key="9">
    <source>
        <dbReference type="ARBA" id="ARBA00023201"/>
    </source>
</evidence>
<evidence type="ECO:0000256" key="5">
    <source>
        <dbReference type="ARBA" id="ARBA00022989"/>
    </source>
</evidence>
<evidence type="ECO:0000256" key="1">
    <source>
        <dbReference type="ARBA" id="ARBA00004651"/>
    </source>
</evidence>
<dbReference type="InterPro" id="IPR004705">
    <property type="entry name" value="Cation/H_exchanger_CPA1_bac"/>
</dbReference>
<dbReference type="AlphaFoldDB" id="A0A3A9Z1I4"/>
<keyword evidence="6 10" id="KW-0915">Sodium</keyword>
<feature type="transmembrane region" description="Helical" evidence="10">
    <location>
        <begin position="303"/>
        <end position="325"/>
    </location>
</feature>
<feature type="transmembrane region" description="Helical" evidence="10">
    <location>
        <begin position="231"/>
        <end position="248"/>
    </location>
</feature>
<keyword evidence="2 10" id="KW-0813">Transport</keyword>
<dbReference type="GO" id="GO:0005886">
    <property type="term" value="C:plasma membrane"/>
    <property type="evidence" value="ECO:0007669"/>
    <property type="project" value="UniProtKB-SubCell"/>
</dbReference>
<evidence type="ECO:0000256" key="10">
    <source>
        <dbReference type="RuleBase" id="RU366002"/>
    </source>
</evidence>
<keyword evidence="4 10" id="KW-0812">Transmembrane</keyword>
<accession>A0A3A9Z1I4</accession>
<comment type="function">
    <text evidence="10">Na(+)/H(+) antiporter that extrudes sodium in exchange for external protons.</text>
</comment>
<dbReference type="GO" id="GO:0015385">
    <property type="term" value="F:sodium:proton antiporter activity"/>
    <property type="evidence" value="ECO:0007669"/>
    <property type="project" value="InterPro"/>
</dbReference>
<evidence type="ECO:0000256" key="4">
    <source>
        <dbReference type="ARBA" id="ARBA00022692"/>
    </source>
</evidence>
<evidence type="ECO:0000256" key="3">
    <source>
        <dbReference type="ARBA" id="ARBA00022475"/>
    </source>
</evidence>
<feature type="transmembrane region" description="Helical" evidence="10">
    <location>
        <begin position="346"/>
        <end position="368"/>
    </location>
</feature>
<dbReference type="NCBIfam" id="TIGR00831">
    <property type="entry name" value="a_cpa1"/>
    <property type="match status" value="1"/>
</dbReference>
<keyword evidence="8 10" id="KW-0472">Membrane</keyword>
<keyword evidence="7 10" id="KW-0406">Ion transport</keyword>
<reference evidence="12 13" key="1">
    <citation type="journal article" date="2014" name="Int. J. Syst. Evol. Microbiol.">
        <title>Streptomyces hoynatensis sp. nov., isolated from deep marine sediment.</title>
        <authorList>
            <person name="Veyisoglu A."/>
            <person name="Sahin N."/>
        </authorList>
    </citation>
    <scope>NUCLEOTIDE SEQUENCE [LARGE SCALE GENOMIC DNA]</scope>
    <source>
        <strain evidence="12 13">KCTC 29097</strain>
    </source>
</reference>
<sequence length="531" mass="57180">MDQLTLLLILLLGALVTVPLGERLTLPPPVLTTVLGGLLAFLPFVPRLELDPELILPLVLPPVLFAAARRTSWRQFTANLRPILLLAVALVFVTTAAVAAVTWAALPGLPVAAAIALGALVAPPDPIAATAVAGQLGLPRRMVSVLAGEGLFNDVAAITMYNVAVEAVVSGSFSLGEALLDLLLSAVVAIAVGLALGWVTARLRPLFGEVTLRVGFTLVLPFVAWTVAEQLHGSAVLAVLVMALYLGEQATDPDDVAGRLTGASFWEVVDTLVTGVAFGLIGLELHSVLDTTGHRWDRLLPTATLVLVVVLGVRLLWLLPAAWLTQWVRKRAHSTDDVPLSRRETVVMWWSGMRGVATVALALALPLRVDDGGAFPQRDALIFVAFVIVLVTLVAQGLTLPRLTVRLGVRADRDVEEAFGNELALRASRAAKRRLAEIERRQDLPEEVSEALVRRAYDIGVRISPGVAEDRMRQSTVERTRRVREIDALYAELLAAARREVLEVRSEPGADPELVDRALRELDRTSLPHGI</sequence>
<evidence type="ECO:0000259" key="11">
    <source>
        <dbReference type="Pfam" id="PF00999"/>
    </source>
</evidence>
<evidence type="ECO:0000256" key="7">
    <source>
        <dbReference type="ARBA" id="ARBA00023065"/>
    </source>
</evidence>
<keyword evidence="3 10" id="KW-1003">Cell membrane</keyword>
<feature type="transmembrane region" description="Helical" evidence="10">
    <location>
        <begin position="179"/>
        <end position="199"/>
    </location>
</feature>
<dbReference type="Proteomes" id="UP000272474">
    <property type="component" value="Unassembled WGS sequence"/>
</dbReference>
<comment type="similarity">
    <text evidence="10">Belongs to the monovalent cation:proton antiporter 1 (CPA1) transporter (TC 2.A.36) family.</text>
</comment>
<feature type="transmembrane region" description="Helical" evidence="10">
    <location>
        <begin position="83"/>
        <end position="106"/>
    </location>
</feature>
<feature type="transmembrane region" description="Helical" evidence="10">
    <location>
        <begin position="260"/>
        <end position="283"/>
    </location>
</feature>
<evidence type="ECO:0000256" key="2">
    <source>
        <dbReference type="ARBA" id="ARBA00022448"/>
    </source>
</evidence>
<dbReference type="PANTHER" id="PTHR10110:SF86">
    <property type="entry name" value="SODIUM_HYDROGEN EXCHANGER 7"/>
    <property type="match status" value="1"/>
</dbReference>
<evidence type="ECO:0000256" key="8">
    <source>
        <dbReference type="ARBA" id="ARBA00023136"/>
    </source>
</evidence>
<dbReference type="InterPro" id="IPR018422">
    <property type="entry name" value="Cation/H_exchanger_CPA1"/>
</dbReference>
<dbReference type="Pfam" id="PF00999">
    <property type="entry name" value="Na_H_Exchanger"/>
    <property type="match status" value="1"/>
</dbReference>
<protein>
    <submittedName>
        <fullName evidence="12">Na+/H+ antiporter</fullName>
    </submittedName>
</protein>
<dbReference type="Gene3D" id="6.10.140.1330">
    <property type="match status" value="1"/>
</dbReference>
<keyword evidence="13" id="KW-1185">Reference proteome</keyword>
<keyword evidence="10" id="KW-0050">Antiport</keyword>
<dbReference type="GO" id="GO:0015386">
    <property type="term" value="F:potassium:proton antiporter activity"/>
    <property type="evidence" value="ECO:0007669"/>
    <property type="project" value="TreeGrafter"/>
</dbReference>
<comment type="subcellular location">
    <subcellularLocation>
        <location evidence="1 10">Cell membrane</location>
        <topology evidence="1 10">Multi-pass membrane protein</topology>
    </subcellularLocation>
</comment>
<dbReference type="GO" id="GO:0098719">
    <property type="term" value="P:sodium ion import across plasma membrane"/>
    <property type="evidence" value="ECO:0007669"/>
    <property type="project" value="TreeGrafter"/>
</dbReference>
<name>A0A3A9Z1I4_9ACTN</name>
<feature type="transmembrane region" description="Helical" evidence="10">
    <location>
        <begin position="206"/>
        <end position="225"/>
    </location>
</feature>
<evidence type="ECO:0000313" key="13">
    <source>
        <dbReference type="Proteomes" id="UP000272474"/>
    </source>
</evidence>
<keyword evidence="5 10" id="KW-1133">Transmembrane helix</keyword>
<keyword evidence="9 10" id="KW-0739">Sodium transport</keyword>
<evidence type="ECO:0000313" key="12">
    <source>
        <dbReference type="EMBL" id="RKN42312.1"/>
    </source>
</evidence>
<dbReference type="RefSeq" id="WP_120678942.1">
    <property type="nucleotide sequence ID" value="NZ_RBAL01000006.1"/>
</dbReference>
<proteinExistence type="inferred from homology"/>
<dbReference type="PANTHER" id="PTHR10110">
    <property type="entry name" value="SODIUM/HYDROGEN EXCHANGER"/>
    <property type="match status" value="1"/>
</dbReference>
<comment type="caution">
    <text evidence="12">The sequence shown here is derived from an EMBL/GenBank/DDBJ whole genome shotgun (WGS) entry which is preliminary data.</text>
</comment>
<dbReference type="GO" id="GO:0051453">
    <property type="term" value="P:regulation of intracellular pH"/>
    <property type="evidence" value="ECO:0007669"/>
    <property type="project" value="TreeGrafter"/>
</dbReference>
<evidence type="ECO:0000256" key="6">
    <source>
        <dbReference type="ARBA" id="ARBA00023053"/>
    </source>
</evidence>
<dbReference type="OrthoDB" id="57886at2"/>
<comment type="caution">
    <text evidence="10">Lacks conserved residue(s) required for the propagation of feature annotation.</text>
</comment>
<organism evidence="12 13">
    <name type="scientific">Streptomyces hoynatensis</name>
    <dbReference type="NCBI Taxonomy" id="1141874"/>
    <lineage>
        <taxon>Bacteria</taxon>
        <taxon>Bacillati</taxon>
        <taxon>Actinomycetota</taxon>
        <taxon>Actinomycetes</taxon>
        <taxon>Kitasatosporales</taxon>
        <taxon>Streptomycetaceae</taxon>
        <taxon>Streptomyces</taxon>
    </lineage>
</organism>
<dbReference type="InterPro" id="IPR006153">
    <property type="entry name" value="Cation/H_exchanger_TM"/>
</dbReference>
<feature type="transmembrane region" description="Helical" evidence="10">
    <location>
        <begin position="380"/>
        <end position="400"/>
    </location>
</feature>